<dbReference type="InterPro" id="IPR036188">
    <property type="entry name" value="FAD/NAD-bd_sf"/>
</dbReference>
<dbReference type="RefSeq" id="WP_134564739.1">
    <property type="nucleotide sequence ID" value="NZ_SOFP01000008.1"/>
</dbReference>
<protein>
    <submittedName>
        <fullName evidence="1">Uncharacterized protein</fullName>
    </submittedName>
</protein>
<gene>
    <name evidence="1" type="ORF">E3O19_00820</name>
</gene>
<keyword evidence="2" id="KW-1185">Reference proteome</keyword>
<dbReference type="Gene3D" id="3.50.50.60">
    <property type="entry name" value="FAD/NAD(P)-binding domain"/>
    <property type="match status" value="1"/>
</dbReference>
<comment type="caution">
    <text evidence="1">The sequence shown here is derived from an EMBL/GenBank/DDBJ whole genome shotgun (WGS) entry which is preliminary data.</text>
</comment>
<organism evidence="1 2">
    <name type="scientific">Cryobacterium algoritolerans</name>
    <dbReference type="NCBI Taxonomy" id="1259184"/>
    <lineage>
        <taxon>Bacteria</taxon>
        <taxon>Bacillati</taxon>
        <taxon>Actinomycetota</taxon>
        <taxon>Actinomycetes</taxon>
        <taxon>Micrococcales</taxon>
        <taxon>Microbacteriaceae</taxon>
        <taxon>Cryobacterium</taxon>
    </lineage>
</organism>
<dbReference type="OrthoDB" id="9808049at2"/>
<name>A0A4R8WXE9_9MICO</name>
<dbReference type="Proteomes" id="UP000298412">
    <property type="component" value="Unassembled WGS sequence"/>
</dbReference>
<accession>A0A4R8WXE9</accession>
<evidence type="ECO:0000313" key="2">
    <source>
        <dbReference type="Proteomes" id="UP000298412"/>
    </source>
</evidence>
<proteinExistence type="predicted"/>
<evidence type="ECO:0000313" key="1">
    <source>
        <dbReference type="EMBL" id="TFC20769.1"/>
    </source>
</evidence>
<reference evidence="1 2" key="1">
    <citation type="submission" date="2019-03" db="EMBL/GenBank/DDBJ databases">
        <title>Genomics of glacier-inhabiting Cryobacterium strains.</title>
        <authorList>
            <person name="Liu Q."/>
            <person name="Xin Y.-H."/>
        </authorList>
    </citation>
    <scope>NUCLEOTIDE SEQUENCE [LARGE SCALE GENOMIC DNA]</scope>
    <source>
        <strain evidence="1 2">MDT1-3</strain>
    </source>
</reference>
<dbReference type="AlphaFoldDB" id="A0A4R8WXE9"/>
<sequence length="143" mass="15174">MNTVLTRSTPIGRRVAAGFHDRGAPLIGVGSKQVNAAGVRRLPRLSSVRNGRPVTPEAPAAGQSVATVIWATGYSPDFGWVPDLPCDSAGWPVHERGVVTAIPGLYLLGLPFQYALTSGLIGGIGRDARYLADRTTQRMPTRV</sequence>
<dbReference type="EMBL" id="SOFP01000008">
    <property type="protein sequence ID" value="TFC20769.1"/>
    <property type="molecule type" value="Genomic_DNA"/>
</dbReference>